<protein>
    <recommendedName>
        <fullName evidence="3">Addiction module component</fullName>
    </recommendedName>
</protein>
<dbReference type="Proteomes" id="UP001596161">
    <property type="component" value="Unassembled WGS sequence"/>
</dbReference>
<comment type="caution">
    <text evidence="1">The sequence shown here is derived from an EMBL/GenBank/DDBJ whole genome shotgun (WGS) entry which is preliminary data.</text>
</comment>
<dbReference type="RefSeq" id="WP_378018706.1">
    <property type="nucleotide sequence ID" value="NZ_JBHSKT010000015.1"/>
</dbReference>
<gene>
    <name evidence="1" type="ORF">ACFPIB_17165</name>
</gene>
<evidence type="ECO:0008006" key="3">
    <source>
        <dbReference type="Google" id="ProtNLM"/>
    </source>
</evidence>
<evidence type="ECO:0000313" key="1">
    <source>
        <dbReference type="EMBL" id="MFC5272349.1"/>
    </source>
</evidence>
<evidence type="ECO:0000313" key="2">
    <source>
        <dbReference type="Proteomes" id="UP001596161"/>
    </source>
</evidence>
<accession>A0ABW0EDE8</accession>
<name>A0ABW0EDE8_9BACT</name>
<organism evidence="1 2">
    <name type="scientific">Adhaeribacter terreus</name>
    <dbReference type="NCBI Taxonomy" id="529703"/>
    <lineage>
        <taxon>Bacteria</taxon>
        <taxon>Pseudomonadati</taxon>
        <taxon>Bacteroidota</taxon>
        <taxon>Cytophagia</taxon>
        <taxon>Cytophagales</taxon>
        <taxon>Hymenobacteraceae</taxon>
        <taxon>Adhaeribacter</taxon>
    </lineage>
</organism>
<sequence length="74" mass="8575">MGLEAIKLELIEWLTKLDDEDTIEYLRVVKDSKTEKDWADNLICEQKSGIGRGLKAIDECRVTPHEEIKKRFGL</sequence>
<dbReference type="EMBL" id="JBHSKT010000015">
    <property type="protein sequence ID" value="MFC5272349.1"/>
    <property type="molecule type" value="Genomic_DNA"/>
</dbReference>
<proteinExistence type="predicted"/>
<keyword evidence="2" id="KW-1185">Reference proteome</keyword>
<reference evidence="2" key="1">
    <citation type="journal article" date="2019" name="Int. J. Syst. Evol. Microbiol.">
        <title>The Global Catalogue of Microorganisms (GCM) 10K type strain sequencing project: providing services to taxonomists for standard genome sequencing and annotation.</title>
        <authorList>
            <consortium name="The Broad Institute Genomics Platform"/>
            <consortium name="The Broad Institute Genome Sequencing Center for Infectious Disease"/>
            <person name="Wu L."/>
            <person name="Ma J."/>
        </authorList>
    </citation>
    <scope>NUCLEOTIDE SEQUENCE [LARGE SCALE GENOMIC DNA]</scope>
    <source>
        <strain evidence="2">KACC 12602</strain>
    </source>
</reference>